<keyword evidence="3" id="KW-1185">Reference proteome</keyword>
<dbReference type="VEuPathDB" id="VectorBase:CQUJHB007778"/>
<dbReference type="OrthoDB" id="7757854at2759"/>
<dbReference type="EnsemblMetazoa" id="CPIJ009154-RA">
    <property type="protein sequence ID" value="CPIJ009154-PA"/>
    <property type="gene ID" value="CPIJ009154"/>
</dbReference>
<evidence type="ECO:0000313" key="3">
    <source>
        <dbReference type="Proteomes" id="UP000002320"/>
    </source>
</evidence>
<dbReference type="OMA" id="YQRNNVE"/>
<dbReference type="STRING" id="7176.B0WQ32"/>
<name>B0WQ32_CULQU</name>
<dbReference type="Proteomes" id="UP000002320">
    <property type="component" value="Unassembled WGS sequence"/>
</dbReference>
<dbReference type="KEGG" id="cqu:CpipJ_CPIJ009154"/>
<evidence type="ECO:0000313" key="1">
    <source>
        <dbReference type="EMBL" id="EDS32676.1"/>
    </source>
</evidence>
<dbReference type="HOGENOM" id="CLU_1295350_0_0_1"/>
<dbReference type="AlphaFoldDB" id="B0WQ32"/>
<gene>
    <name evidence="2" type="primary">6041571</name>
    <name evidence="1" type="ORF">CpipJ_CPIJ009154</name>
</gene>
<dbReference type="eggNOG" id="ENOG502TCA4">
    <property type="taxonomic scope" value="Eukaryota"/>
</dbReference>
<dbReference type="VEuPathDB" id="VectorBase:CPIJ009154"/>
<dbReference type="EMBL" id="DS232032">
    <property type="protein sequence ID" value="EDS32676.1"/>
    <property type="molecule type" value="Genomic_DNA"/>
</dbReference>
<reference evidence="1" key="1">
    <citation type="submission" date="2007-03" db="EMBL/GenBank/DDBJ databases">
        <title>Annotation of Culex pipiens quinquefasciatus.</title>
        <authorList>
            <consortium name="The Broad Institute Genome Sequencing Platform"/>
            <person name="Atkinson P.W."/>
            <person name="Hemingway J."/>
            <person name="Christensen B.M."/>
            <person name="Higgs S."/>
            <person name="Kodira C."/>
            <person name="Hannick L."/>
            <person name="Megy K."/>
            <person name="O'Leary S."/>
            <person name="Pearson M."/>
            <person name="Haas B.J."/>
            <person name="Mauceli E."/>
            <person name="Wortman J.R."/>
            <person name="Lee N.H."/>
            <person name="Guigo R."/>
            <person name="Stanke M."/>
            <person name="Alvarado L."/>
            <person name="Amedeo P."/>
            <person name="Antoine C.H."/>
            <person name="Arensburger P."/>
            <person name="Bidwell S.L."/>
            <person name="Crawford M."/>
            <person name="Camaro F."/>
            <person name="Devon K."/>
            <person name="Engels R."/>
            <person name="Hammond M."/>
            <person name="Howarth C."/>
            <person name="Koehrsen M."/>
            <person name="Lawson D."/>
            <person name="Montgomery P."/>
            <person name="Nene V."/>
            <person name="Nusbaum C."/>
            <person name="Puiu D."/>
            <person name="Romero-Severson J."/>
            <person name="Severson D.W."/>
            <person name="Shumway M."/>
            <person name="Sisk P."/>
            <person name="Stolte C."/>
            <person name="Zeng Q."/>
            <person name="Eisenstadt E."/>
            <person name="Fraser-Liggett C."/>
            <person name="Strausberg R."/>
            <person name="Galagan J."/>
            <person name="Birren B."/>
            <person name="Collins F.H."/>
        </authorList>
    </citation>
    <scope>NUCLEOTIDE SEQUENCE [LARGE SCALE GENOMIC DNA]</scope>
    <source>
        <strain evidence="1">JHB</strain>
    </source>
</reference>
<dbReference type="InParanoid" id="B0WQ32"/>
<dbReference type="FunCoup" id="B0WQ32">
    <property type="interactions" value="11"/>
</dbReference>
<protein>
    <submittedName>
        <fullName evidence="1 2">Uncharacterized protein</fullName>
    </submittedName>
</protein>
<sequence length="216" mass="24464">MNDTKLSQSHIDLNASYSEELKNELLKLHKTDLIVNILKHQNAPLSVENRALLSLYQFDGPLPLGLDHLRHVELTYHDRVALNRFVESKIVELAQPAIQKLRKLIDNNLDAAALGAAPYKQHSEVLELEAEKRALSEKLLKLKNRKIHFMNLCAEMRTGPYQRNNVETKNAESKALQIKAETIQKVMIHEVITSTAHAVKAVKEVEANIDSLLSLK</sequence>
<accession>B0WQ32</accession>
<evidence type="ECO:0000313" key="2">
    <source>
        <dbReference type="EnsemblMetazoa" id="CPIJ009154-PA"/>
    </source>
</evidence>
<proteinExistence type="predicted"/>
<reference evidence="2" key="2">
    <citation type="submission" date="2021-02" db="UniProtKB">
        <authorList>
            <consortium name="EnsemblMetazoa"/>
        </authorList>
    </citation>
    <scope>IDENTIFICATION</scope>
    <source>
        <strain evidence="2">JHB</strain>
    </source>
</reference>
<organism>
    <name type="scientific">Culex quinquefasciatus</name>
    <name type="common">Southern house mosquito</name>
    <name type="synonym">Culex pungens</name>
    <dbReference type="NCBI Taxonomy" id="7176"/>
    <lineage>
        <taxon>Eukaryota</taxon>
        <taxon>Metazoa</taxon>
        <taxon>Ecdysozoa</taxon>
        <taxon>Arthropoda</taxon>
        <taxon>Hexapoda</taxon>
        <taxon>Insecta</taxon>
        <taxon>Pterygota</taxon>
        <taxon>Neoptera</taxon>
        <taxon>Endopterygota</taxon>
        <taxon>Diptera</taxon>
        <taxon>Nematocera</taxon>
        <taxon>Culicoidea</taxon>
        <taxon>Culicidae</taxon>
        <taxon>Culicinae</taxon>
        <taxon>Culicini</taxon>
        <taxon>Culex</taxon>
        <taxon>Culex</taxon>
    </lineage>
</organism>